<evidence type="ECO:0000313" key="1">
    <source>
        <dbReference type="EMBL" id="KAE8411810.1"/>
    </source>
</evidence>
<keyword evidence="2" id="KW-1185">Reference proteome</keyword>
<protein>
    <submittedName>
        <fullName evidence="1">Uncharacterized protein</fullName>
    </submittedName>
</protein>
<sequence>MSGAEAGCTSFFRFVDMHCRHSSENLFCVLSLRSLLRPCAAIPLCVCPSAVAFELYRKIRELGTERQSEALEPQSHRLNRKKYMLQTDQVLKALELFVICKNFWCRLYNATKGARKTGRCFQSNDVNRCDGFSIAWALCKNWKYQNTRSIQGND</sequence>
<proteinExistence type="predicted"/>
<name>A0ABQ6W3W1_9EURO</name>
<organism evidence="1 2">
    <name type="scientific">Aspergillus pseudocaelatus</name>
    <dbReference type="NCBI Taxonomy" id="1825620"/>
    <lineage>
        <taxon>Eukaryota</taxon>
        <taxon>Fungi</taxon>
        <taxon>Dikarya</taxon>
        <taxon>Ascomycota</taxon>
        <taxon>Pezizomycotina</taxon>
        <taxon>Eurotiomycetes</taxon>
        <taxon>Eurotiomycetidae</taxon>
        <taxon>Eurotiales</taxon>
        <taxon>Aspergillaceae</taxon>
        <taxon>Aspergillus</taxon>
        <taxon>Aspergillus subgen. Circumdati</taxon>
    </lineage>
</organism>
<gene>
    <name evidence="1" type="ORF">BDV36DRAFT_75626</name>
</gene>
<reference evidence="1 2" key="1">
    <citation type="submission" date="2019-04" db="EMBL/GenBank/DDBJ databases">
        <authorList>
            <consortium name="DOE Joint Genome Institute"/>
            <person name="Mondo S."/>
            <person name="Kjaerbolling I."/>
            <person name="Vesth T."/>
            <person name="Frisvad J.C."/>
            <person name="Nybo J.L."/>
            <person name="Theobald S."/>
            <person name="Kildgaard S."/>
            <person name="Isbrandt T."/>
            <person name="Kuo A."/>
            <person name="Sato A."/>
            <person name="Lyhne E.K."/>
            <person name="Kogle M.E."/>
            <person name="Wiebenga A."/>
            <person name="Kun R.S."/>
            <person name="Lubbers R.J."/>
            <person name="Makela M.R."/>
            <person name="Barry K."/>
            <person name="Chovatia M."/>
            <person name="Clum A."/>
            <person name="Daum C."/>
            <person name="Haridas S."/>
            <person name="He G."/>
            <person name="LaButti K."/>
            <person name="Lipzen A."/>
            <person name="Riley R."/>
            <person name="Salamov A."/>
            <person name="Simmons B.A."/>
            <person name="Magnuson J.K."/>
            <person name="Henrissat B."/>
            <person name="Mortensen U.H."/>
            <person name="Larsen T.O."/>
            <person name="Devries R.P."/>
            <person name="Grigoriev I.V."/>
            <person name="Machida M."/>
            <person name="Baker S.E."/>
            <person name="Andersen M.R."/>
            <person name="Cantor M.N."/>
            <person name="Hua S.X."/>
        </authorList>
    </citation>
    <scope>NUCLEOTIDE SEQUENCE [LARGE SCALE GENOMIC DNA]</scope>
    <source>
        <strain evidence="1 2">CBS 117616</strain>
    </source>
</reference>
<evidence type="ECO:0000313" key="2">
    <source>
        <dbReference type="Proteomes" id="UP000325395"/>
    </source>
</evidence>
<dbReference type="Proteomes" id="UP000325395">
    <property type="component" value="Unassembled WGS sequence"/>
</dbReference>
<dbReference type="EMBL" id="ML735858">
    <property type="protein sequence ID" value="KAE8411810.1"/>
    <property type="molecule type" value="Genomic_DNA"/>
</dbReference>
<accession>A0ABQ6W3W1</accession>